<evidence type="ECO:0000256" key="13">
    <source>
        <dbReference type="RuleBase" id="RU362049"/>
    </source>
</evidence>
<accession>A0A078MSX8</accession>
<evidence type="ECO:0000256" key="1">
    <source>
        <dbReference type="ARBA" id="ARBA00001974"/>
    </source>
</evidence>
<dbReference type="EMBL" id="LN483071">
    <property type="protein sequence ID" value="CEA08517.1"/>
    <property type="molecule type" value="Genomic_DNA"/>
</dbReference>
<dbReference type="Gene3D" id="3.90.700.10">
    <property type="entry name" value="Succinate dehydrogenase/fumarate reductase flavoprotein, catalytic domain"/>
    <property type="match status" value="1"/>
</dbReference>
<evidence type="ECO:0000313" key="16">
    <source>
        <dbReference type="EMBL" id="CEA08517.1"/>
    </source>
</evidence>
<dbReference type="Gene3D" id="1.20.58.100">
    <property type="entry name" value="Fumarate reductase/succinate dehydrogenase flavoprotein-like, C-terminal domain"/>
    <property type="match status" value="1"/>
</dbReference>
<evidence type="ECO:0000256" key="10">
    <source>
        <dbReference type="ARBA" id="ARBA00029426"/>
    </source>
</evidence>
<evidence type="ECO:0000256" key="4">
    <source>
        <dbReference type="ARBA" id="ARBA00012173"/>
    </source>
</evidence>
<dbReference type="SUPFAM" id="SSF51905">
    <property type="entry name" value="FAD/NAD(P)-binding domain"/>
    <property type="match status" value="1"/>
</dbReference>
<dbReference type="SUPFAM" id="SSF46977">
    <property type="entry name" value="Succinate dehydrogenase/fumarate reductase flavoprotein C-terminal domain"/>
    <property type="match status" value="1"/>
</dbReference>
<evidence type="ECO:0000256" key="14">
    <source>
        <dbReference type="SAM" id="MobiDB-lite"/>
    </source>
</evidence>
<dbReference type="InterPro" id="IPR027477">
    <property type="entry name" value="Succ_DH/fumarate_Rdtase_cat_sf"/>
</dbReference>
<keyword evidence="6 13" id="KW-0285">Flavoprotein</keyword>
<dbReference type="SUPFAM" id="SSF56425">
    <property type="entry name" value="Succinate dehydrogenase/fumarate reductase flavoprotein, catalytic domain"/>
    <property type="match status" value="1"/>
</dbReference>
<feature type="region of interest" description="Disordered" evidence="14">
    <location>
        <begin position="511"/>
        <end position="542"/>
    </location>
</feature>
<dbReference type="InterPro" id="IPR005288">
    <property type="entry name" value="NadB"/>
</dbReference>
<dbReference type="EC" id="1.4.3.16" evidence="4 12"/>
<evidence type="ECO:0000256" key="2">
    <source>
        <dbReference type="ARBA" id="ARBA00004950"/>
    </source>
</evidence>
<comment type="cofactor">
    <cofactor evidence="1 13">
        <name>FAD</name>
        <dbReference type="ChEBI" id="CHEBI:57692"/>
    </cofactor>
</comment>
<dbReference type="UniPathway" id="UPA00253">
    <property type="reaction ID" value="UER00326"/>
</dbReference>
<dbReference type="AlphaFoldDB" id="A0A078MSX8"/>
<keyword evidence="9 13" id="KW-0560">Oxidoreductase</keyword>
<dbReference type="PANTHER" id="PTHR42716">
    <property type="entry name" value="L-ASPARTATE OXIDASE"/>
    <property type="match status" value="1"/>
</dbReference>
<dbReference type="PATRIC" id="fig|1461584.3.peg.1846"/>
<gene>
    <name evidence="16" type="primary">nadB</name>
    <name evidence="16" type="ORF">BN1051_01871</name>
</gene>
<reference evidence="16" key="1">
    <citation type="submission" date="2014-07" db="EMBL/GenBank/DDBJ databases">
        <authorList>
            <person name="Urmite Genomes Urmite Genomes"/>
        </authorList>
    </citation>
    <scope>NUCLEOTIDE SEQUENCE</scope>
    <source>
        <strain evidence="16">11W110_air</strain>
    </source>
</reference>
<feature type="domain" description="FAD-dependent oxidoreductase 2 FAD-binding" evidence="15">
    <location>
        <begin position="3"/>
        <end position="381"/>
    </location>
</feature>
<dbReference type="GO" id="GO:0034628">
    <property type="term" value="P:'de novo' NAD+ biosynthetic process from L-aspartate"/>
    <property type="evidence" value="ECO:0007669"/>
    <property type="project" value="TreeGrafter"/>
</dbReference>
<evidence type="ECO:0000256" key="5">
    <source>
        <dbReference type="ARBA" id="ARBA00021901"/>
    </source>
</evidence>
<evidence type="ECO:0000256" key="6">
    <source>
        <dbReference type="ARBA" id="ARBA00022630"/>
    </source>
</evidence>
<comment type="similarity">
    <text evidence="3 13">Belongs to the FAD-dependent oxidoreductase 2 family. NadB subfamily.</text>
</comment>
<name>A0A078MSX8_9MICC</name>
<dbReference type="Gene3D" id="3.50.50.60">
    <property type="entry name" value="FAD/NAD(P)-binding domain"/>
    <property type="match status" value="1"/>
</dbReference>
<comment type="function">
    <text evidence="10">Catalyzes the oxidation of L-aspartate to iminoaspartate, the first step in the de novo biosynthesis of NAD(+).</text>
</comment>
<evidence type="ECO:0000256" key="8">
    <source>
        <dbReference type="ARBA" id="ARBA00022827"/>
    </source>
</evidence>
<dbReference type="Pfam" id="PF00890">
    <property type="entry name" value="FAD_binding_2"/>
    <property type="match status" value="1"/>
</dbReference>
<organism evidence="16">
    <name type="scientific">Arthrobacter saudimassiliensis</name>
    <dbReference type="NCBI Taxonomy" id="1461584"/>
    <lineage>
        <taxon>Bacteria</taxon>
        <taxon>Bacillati</taxon>
        <taxon>Actinomycetota</taxon>
        <taxon>Actinomycetes</taxon>
        <taxon>Micrococcales</taxon>
        <taxon>Micrococcaceae</taxon>
        <taxon>Arthrobacter</taxon>
    </lineage>
</organism>
<dbReference type="PANTHER" id="PTHR42716:SF2">
    <property type="entry name" value="L-ASPARTATE OXIDASE, CHLOROPLASTIC"/>
    <property type="match status" value="1"/>
</dbReference>
<dbReference type="GO" id="GO:0033765">
    <property type="term" value="F:steroid dehydrogenase activity, acting on the CH-CH group of donors"/>
    <property type="evidence" value="ECO:0007669"/>
    <property type="project" value="UniProtKB-ARBA"/>
</dbReference>
<proteinExistence type="inferred from homology"/>
<dbReference type="InterPro" id="IPR037099">
    <property type="entry name" value="Fum_R/Succ_DH_flav-like_C_sf"/>
</dbReference>
<dbReference type="InterPro" id="IPR036188">
    <property type="entry name" value="FAD/NAD-bd_sf"/>
</dbReference>
<evidence type="ECO:0000256" key="3">
    <source>
        <dbReference type="ARBA" id="ARBA00008562"/>
    </source>
</evidence>
<comment type="pathway">
    <text evidence="2 13">Cofactor biosynthesis; NAD(+) biosynthesis; iminoaspartate from L-aspartate (oxidase route): step 1/1.</text>
</comment>
<protein>
    <recommendedName>
        <fullName evidence="5 12">L-aspartate oxidase</fullName>
        <ecNumber evidence="4 12">1.4.3.16</ecNumber>
    </recommendedName>
</protein>
<keyword evidence="7 13" id="KW-0662">Pyridine nucleotide biosynthesis</keyword>
<comment type="catalytic activity">
    <reaction evidence="11">
        <text>L-aspartate + O2 = iminosuccinate + H2O2</text>
        <dbReference type="Rhea" id="RHEA:25876"/>
        <dbReference type="ChEBI" id="CHEBI:15379"/>
        <dbReference type="ChEBI" id="CHEBI:16240"/>
        <dbReference type="ChEBI" id="CHEBI:29991"/>
        <dbReference type="ChEBI" id="CHEBI:77875"/>
        <dbReference type="EC" id="1.4.3.16"/>
    </reaction>
    <physiologicalReaction direction="left-to-right" evidence="11">
        <dbReference type="Rhea" id="RHEA:25877"/>
    </physiologicalReaction>
</comment>
<evidence type="ECO:0000256" key="12">
    <source>
        <dbReference type="NCBIfam" id="TIGR00551"/>
    </source>
</evidence>
<dbReference type="NCBIfam" id="TIGR00551">
    <property type="entry name" value="nadB"/>
    <property type="match status" value="1"/>
</dbReference>
<dbReference type="PRINTS" id="PR00368">
    <property type="entry name" value="FADPNR"/>
</dbReference>
<evidence type="ECO:0000256" key="11">
    <source>
        <dbReference type="ARBA" id="ARBA00048305"/>
    </source>
</evidence>
<comment type="subcellular location">
    <subcellularLocation>
        <location evidence="13">Cytoplasm</location>
    </subcellularLocation>
</comment>
<evidence type="ECO:0000259" key="15">
    <source>
        <dbReference type="Pfam" id="PF00890"/>
    </source>
</evidence>
<evidence type="ECO:0000256" key="9">
    <source>
        <dbReference type="ARBA" id="ARBA00023002"/>
    </source>
</evidence>
<sequence length="542" mass="54235">MTVAVVGSGLAGLWTALCTAAACPGEDVVVVTKGRPGEGNTAWAQGGIAAVLAEGADPGDSPDRHAADTLAAGAGHGSAVAVRLLCAAADGQIRNLVRAGARFDTGPDGAPALAREAAHSFRRILHMGGDATGAGIIAALLPAVRSQPNITVLPETMAVRVLLDGGRATGLEVLSGGARRRLAARAVVLATGGAGQMYEHTTNPASATGDGVALAARAGARLRDLEFLQFHPTSLDVPGNPLISEAVRGEGAVLRDDAGLRFLPRYAPDAELAPRDVVARGVAAHLAATGARRVWLDATGVAALHGPGWLERRFPALAALTRGHGWNWEREPVPVVPAAHYWMGGVATDLDARTSVPGLYAAGETACTGVHGANRLASNSLLEALVFAARAAAALASPPGQREAAEEAAAGAVSGTRASVAAAGAVSTHDAGSEAAPGAGPAPDAVRRLMTAHAGILRSGPGLSLARTAIGRPGEPEATDPAAHEAANLAACASLLVEAALARPGSLGAHCRTDDPAPGRHTAVPAAAAEAPAEEPTRSLIP</sequence>
<dbReference type="GO" id="GO:0008734">
    <property type="term" value="F:L-aspartate oxidase activity"/>
    <property type="evidence" value="ECO:0007669"/>
    <property type="project" value="UniProtKB-UniRule"/>
</dbReference>
<keyword evidence="8 13" id="KW-0274">FAD</keyword>
<evidence type="ECO:0000256" key="7">
    <source>
        <dbReference type="ARBA" id="ARBA00022642"/>
    </source>
</evidence>
<dbReference type="GO" id="GO:0005737">
    <property type="term" value="C:cytoplasm"/>
    <property type="evidence" value="ECO:0007669"/>
    <property type="project" value="UniProtKB-SubCell"/>
</dbReference>
<dbReference type="InterPro" id="IPR003953">
    <property type="entry name" value="FAD-dep_OxRdtase_2_FAD-bd"/>
</dbReference>